<sequence>MTVVKSLDTPPAVGNFDDTVLVQISSASYTEGVPEVGVTFVAPTSGRVLITIGGGLRDNGANATRVFMAPQVFEDDSDGTVVLSPTVGQYGIGSAGEQSEFMYYSRTSLLSDLTPGRVYYARVMHQTSNTPGSPTADIACREITVSPA</sequence>
<dbReference type="OrthoDB" id="3538321at2"/>
<keyword evidence="2" id="KW-1185">Reference proteome</keyword>
<evidence type="ECO:0000313" key="1">
    <source>
        <dbReference type="EMBL" id="ADG88890.1"/>
    </source>
</evidence>
<dbReference type="Proteomes" id="UP000006640">
    <property type="component" value="Chromosome"/>
</dbReference>
<protein>
    <submittedName>
        <fullName evidence="1">Uncharacterized protein</fullName>
    </submittedName>
</protein>
<dbReference type="RefSeq" id="WP_013132423.1">
    <property type="nucleotide sequence ID" value="NC_014165.1"/>
</dbReference>
<evidence type="ECO:0000313" key="2">
    <source>
        <dbReference type="Proteomes" id="UP000006640"/>
    </source>
</evidence>
<dbReference type="KEGG" id="tbi:Tbis_2179"/>
<dbReference type="AlphaFoldDB" id="D6Y315"/>
<dbReference type="HOGENOM" id="CLU_1712398_0_0_11"/>
<organism evidence="1 2">
    <name type="scientific">Thermobispora bispora (strain ATCC 19993 / DSM 43833 / CBS 139.67 / JCM 10125 / KCTC 9307 / NBRC 14880 / R51)</name>
    <dbReference type="NCBI Taxonomy" id="469371"/>
    <lineage>
        <taxon>Bacteria</taxon>
        <taxon>Bacillati</taxon>
        <taxon>Actinomycetota</taxon>
        <taxon>Actinomycetes</taxon>
        <taxon>Streptosporangiales</taxon>
        <taxon>Streptosporangiaceae</taxon>
        <taxon>Thermobispora</taxon>
    </lineage>
</organism>
<name>D6Y315_THEBD</name>
<dbReference type="STRING" id="469371.Tbis_2179"/>
<dbReference type="EMBL" id="CP001874">
    <property type="protein sequence ID" value="ADG88890.1"/>
    <property type="molecule type" value="Genomic_DNA"/>
</dbReference>
<proteinExistence type="predicted"/>
<gene>
    <name evidence="1" type="ordered locus">Tbis_2179</name>
</gene>
<reference evidence="1 2" key="1">
    <citation type="submission" date="2010-01" db="EMBL/GenBank/DDBJ databases">
        <title>The complete genome of Thermobispora bispora DSM 43833.</title>
        <authorList>
            <consortium name="US DOE Joint Genome Institute (JGI-PGF)"/>
            <person name="Lucas S."/>
            <person name="Copeland A."/>
            <person name="Lapidus A."/>
            <person name="Glavina del Rio T."/>
            <person name="Dalin E."/>
            <person name="Tice H."/>
            <person name="Bruce D."/>
            <person name="Goodwin L."/>
            <person name="Pitluck S."/>
            <person name="Kyrpides N."/>
            <person name="Mavromatis K."/>
            <person name="Ivanova N."/>
            <person name="Mikhailova N."/>
            <person name="Chertkov O."/>
            <person name="Brettin T."/>
            <person name="Detter J.C."/>
            <person name="Han C."/>
            <person name="Larimer F."/>
            <person name="Land M."/>
            <person name="Hauser L."/>
            <person name="Markowitz V."/>
            <person name="Cheng J.-F."/>
            <person name="Hugenholtz P."/>
            <person name="Woyke T."/>
            <person name="Wu D."/>
            <person name="Jando M."/>
            <person name="Schneider S."/>
            <person name="Klenk H.-P."/>
            <person name="Eisen J.A."/>
        </authorList>
    </citation>
    <scope>NUCLEOTIDE SEQUENCE [LARGE SCALE GENOMIC DNA]</scope>
    <source>
        <strain evidence="2">ATCC 19993 / DSM 43833 / CBS 139.67 / JCM 10125 / KCTC 9307 / NBRC 14880 / R51</strain>
    </source>
</reference>
<accession>D6Y315</accession>